<keyword evidence="2" id="KW-1185">Reference proteome</keyword>
<comment type="caution">
    <text evidence="1">The sequence shown here is derived from an EMBL/GenBank/DDBJ whole genome shotgun (WGS) entry which is preliminary data.</text>
</comment>
<dbReference type="AlphaFoldDB" id="A0A5B7IRL4"/>
<organism evidence="1 2">
    <name type="scientific">Portunus trituberculatus</name>
    <name type="common">Swimming crab</name>
    <name type="synonym">Neptunus trituberculatus</name>
    <dbReference type="NCBI Taxonomy" id="210409"/>
    <lineage>
        <taxon>Eukaryota</taxon>
        <taxon>Metazoa</taxon>
        <taxon>Ecdysozoa</taxon>
        <taxon>Arthropoda</taxon>
        <taxon>Crustacea</taxon>
        <taxon>Multicrustacea</taxon>
        <taxon>Malacostraca</taxon>
        <taxon>Eumalacostraca</taxon>
        <taxon>Eucarida</taxon>
        <taxon>Decapoda</taxon>
        <taxon>Pleocyemata</taxon>
        <taxon>Brachyura</taxon>
        <taxon>Eubrachyura</taxon>
        <taxon>Portunoidea</taxon>
        <taxon>Portunidae</taxon>
        <taxon>Portuninae</taxon>
        <taxon>Portunus</taxon>
    </lineage>
</organism>
<evidence type="ECO:0000313" key="2">
    <source>
        <dbReference type="Proteomes" id="UP000324222"/>
    </source>
</evidence>
<dbReference type="Proteomes" id="UP000324222">
    <property type="component" value="Unassembled WGS sequence"/>
</dbReference>
<protein>
    <submittedName>
        <fullName evidence="1">Uncharacterized protein</fullName>
    </submittedName>
</protein>
<reference evidence="1 2" key="1">
    <citation type="submission" date="2019-05" db="EMBL/GenBank/DDBJ databases">
        <title>Another draft genome of Portunus trituberculatus and its Hox gene families provides insights of decapod evolution.</title>
        <authorList>
            <person name="Jeong J.-H."/>
            <person name="Song I."/>
            <person name="Kim S."/>
            <person name="Choi T."/>
            <person name="Kim D."/>
            <person name="Ryu S."/>
            <person name="Kim W."/>
        </authorList>
    </citation>
    <scope>NUCLEOTIDE SEQUENCE [LARGE SCALE GENOMIC DNA]</scope>
    <source>
        <tissue evidence="1">Muscle</tissue>
    </source>
</reference>
<dbReference type="EMBL" id="VSRR010062166">
    <property type="protein sequence ID" value="MPC83308.1"/>
    <property type="molecule type" value="Genomic_DNA"/>
</dbReference>
<accession>A0A5B7IRL4</accession>
<proteinExistence type="predicted"/>
<sequence length="84" mass="8913">MWCGERGRWCGHSRWSHAGCLSFRGFLLRDYTPARVSSCRDGGVGLGGGGLRGAGRGGVPVSAAEERVWLPACQEGGPGRPRDI</sequence>
<evidence type="ECO:0000313" key="1">
    <source>
        <dbReference type="EMBL" id="MPC83308.1"/>
    </source>
</evidence>
<name>A0A5B7IRL4_PORTR</name>
<gene>
    <name evidence="1" type="ORF">E2C01_078015</name>
</gene>